<dbReference type="Proteomes" id="UP000594263">
    <property type="component" value="Unplaced"/>
</dbReference>
<feature type="region of interest" description="Disordered" evidence="1">
    <location>
        <begin position="51"/>
        <end position="71"/>
    </location>
</feature>
<keyword evidence="3" id="KW-1185">Reference proteome</keyword>
<reference evidence="2" key="1">
    <citation type="submission" date="2021-01" db="UniProtKB">
        <authorList>
            <consortium name="EnsemblPlants"/>
        </authorList>
    </citation>
    <scope>IDENTIFICATION</scope>
</reference>
<proteinExistence type="predicted"/>
<accession>A0A7N0T522</accession>
<sequence length="116" mass="13334">MDPKHAGEMLKHLEKQHELLVGARQSMLDELHKYQVEEEMLMRKLYEVMSAQNNKKDGDQPQPAPADPERRDYGALVWTSCNGAVADSSVSEVADDLQNRCRDVKPPIVYSRRKKR</sequence>
<evidence type="ECO:0000313" key="3">
    <source>
        <dbReference type="Proteomes" id="UP000594263"/>
    </source>
</evidence>
<evidence type="ECO:0000256" key="1">
    <source>
        <dbReference type="SAM" id="MobiDB-lite"/>
    </source>
</evidence>
<dbReference type="EnsemblPlants" id="Kaladp0023s0048.1.v1.1">
    <property type="protein sequence ID" value="Kaladp0023s0048.1.v1.1"/>
    <property type="gene ID" value="Kaladp0023s0048.v1.1"/>
</dbReference>
<dbReference type="Gramene" id="Kaladp0023s0048.1.v1.1">
    <property type="protein sequence ID" value="Kaladp0023s0048.1.v1.1"/>
    <property type="gene ID" value="Kaladp0023s0048.v1.1"/>
</dbReference>
<dbReference type="PANTHER" id="PTHR37718:SF2">
    <property type="entry name" value="OS03G0205150 PROTEIN"/>
    <property type="match status" value="1"/>
</dbReference>
<dbReference type="AlphaFoldDB" id="A0A7N0T522"/>
<dbReference type="PANTHER" id="PTHR37718">
    <property type="entry name" value="BNAC03G61340D PROTEIN"/>
    <property type="match status" value="1"/>
</dbReference>
<protein>
    <submittedName>
        <fullName evidence="2">Uncharacterized protein</fullName>
    </submittedName>
</protein>
<organism evidence="2 3">
    <name type="scientific">Kalanchoe fedtschenkoi</name>
    <name type="common">Lavender scallops</name>
    <name type="synonym">South American air plant</name>
    <dbReference type="NCBI Taxonomy" id="63787"/>
    <lineage>
        <taxon>Eukaryota</taxon>
        <taxon>Viridiplantae</taxon>
        <taxon>Streptophyta</taxon>
        <taxon>Embryophyta</taxon>
        <taxon>Tracheophyta</taxon>
        <taxon>Spermatophyta</taxon>
        <taxon>Magnoliopsida</taxon>
        <taxon>eudicotyledons</taxon>
        <taxon>Gunneridae</taxon>
        <taxon>Pentapetalae</taxon>
        <taxon>Saxifragales</taxon>
        <taxon>Crassulaceae</taxon>
        <taxon>Kalanchoe</taxon>
    </lineage>
</organism>
<name>A0A7N0T522_KALFE</name>
<evidence type="ECO:0000313" key="2">
    <source>
        <dbReference type="EnsemblPlants" id="Kaladp0023s0048.1.v1.1"/>
    </source>
</evidence>